<keyword evidence="2" id="KW-1185">Reference proteome</keyword>
<sequence length="104" mass="11210">MPNAIVGYALAPGPSSYQLRAMLQRQSSLKAPPARRSIPHTALNADLEAQMAICNTDIPRVSKCAWVSPCSVIHAQGQQAAHVVYIALRDNFDAGTPDRHLTSC</sequence>
<dbReference type="AlphaFoldDB" id="A0A423WQS6"/>
<dbReference type="EMBL" id="LKEA01000012">
    <property type="protein sequence ID" value="ROW05751.1"/>
    <property type="molecule type" value="Genomic_DNA"/>
</dbReference>
<organism evidence="1 2">
    <name type="scientific">Cytospora schulzeri</name>
    <dbReference type="NCBI Taxonomy" id="448051"/>
    <lineage>
        <taxon>Eukaryota</taxon>
        <taxon>Fungi</taxon>
        <taxon>Dikarya</taxon>
        <taxon>Ascomycota</taxon>
        <taxon>Pezizomycotina</taxon>
        <taxon>Sordariomycetes</taxon>
        <taxon>Sordariomycetidae</taxon>
        <taxon>Diaporthales</taxon>
        <taxon>Cytosporaceae</taxon>
        <taxon>Cytospora</taxon>
    </lineage>
</organism>
<accession>A0A423WQS6</accession>
<name>A0A423WQS6_9PEZI</name>
<comment type="caution">
    <text evidence="1">The sequence shown here is derived from an EMBL/GenBank/DDBJ whole genome shotgun (WGS) entry which is preliminary data.</text>
</comment>
<proteinExistence type="predicted"/>
<dbReference type="Proteomes" id="UP000283895">
    <property type="component" value="Unassembled WGS sequence"/>
</dbReference>
<protein>
    <submittedName>
        <fullName evidence="1">Uncharacterized protein</fullName>
    </submittedName>
</protein>
<evidence type="ECO:0000313" key="2">
    <source>
        <dbReference type="Proteomes" id="UP000283895"/>
    </source>
</evidence>
<gene>
    <name evidence="1" type="ORF">VMCG_05289</name>
</gene>
<evidence type="ECO:0000313" key="1">
    <source>
        <dbReference type="EMBL" id="ROW05751.1"/>
    </source>
</evidence>
<reference evidence="1 2" key="1">
    <citation type="submission" date="2015-09" db="EMBL/GenBank/DDBJ databases">
        <title>Host preference determinants of Valsa canker pathogens revealed by comparative genomics.</title>
        <authorList>
            <person name="Yin Z."/>
            <person name="Huang L."/>
        </authorList>
    </citation>
    <scope>NUCLEOTIDE SEQUENCE [LARGE SCALE GENOMIC DNA]</scope>
    <source>
        <strain evidence="1 2">03-1</strain>
    </source>
</reference>